<feature type="domain" description="Reverse transcriptase/retrotransposon-derived protein RNase H-like" evidence="2">
    <location>
        <begin position="95"/>
        <end position="145"/>
    </location>
</feature>
<accession>A0A371I6N5</accession>
<evidence type="ECO:0000259" key="2">
    <source>
        <dbReference type="Pfam" id="PF17919"/>
    </source>
</evidence>
<dbReference type="PANTHER" id="PTHR34072">
    <property type="entry name" value="ENZYMATIC POLYPROTEIN-RELATED"/>
    <property type="match status" value="1"/>
</dbReference>
<sequence length="147" mass="16967">MPSKLHSRWDGPFVITNIFPYGVVELKDEHTNSTFQVNGHQIKLYHEVTIEHTVFLRKFDLGLTMLLLALVYLMRIEITKNTLMKKVRKELSKLSKEKLTHALILALPNFSVIFELECDASYVGVGAVLLQEAHPIDYFIEKLKNIK</sequence>
<gene>
    <name evidence="3" type="ORF">CR513_04740</name>
</gene>
<dbReference type="InterPro" id="IPR043502">
    <property type="entry name" value="DNA/RNA_pol_sf"/>
</dbReference>
<protein>
    <recommendedName>
        <fullName evidence="2">Reverse transcriptase/retrotransposon-derived protein RNase H-like domain-containing protein</fullName>
    </recommendedName>
</protein>
<comment type="caution">
    <text evidence="3">The sequence shown here is derived from an EMBL/GenBank/DDBJ whole genome shotgun (WGS) entry which is preliminary data.</text>
</comment>
<dbReference type="Proteomes" id="UP000257109">
    <property type="component" value="Unassembled WGS sequence"/>
</dbReference>
<dbReference type="AlphaFoldDB" id="A0A371I6N5"/>
<feature type="transmembrane region" description="Helical" evidence="1">
    <location>
        <begin position="61"/>
        <end position="78"/>
    </location>
</feature>
<evidence type="ECO:0000313" key="3">
    <source>
        <dbReference type="EMBL" id="RDY10705.1"/>
    </source>
</evidence>
<keyword evidence="1" id="KW-0472">Membrane</keyword>
<evidence type="ECO:0000256" key="1">
    <source>
        <dbReference type="SAM" id="Phobius"/>
    </source>
</evidence>
<dbReference type="OrthoDB" id="1723222at2759"/>
<keyword evidence="1" id="KW-0812">Transmembrane</keyword>
<reference evidence="3" key="1">
    <citation type="submission" date="2018-05" db="EMBL/GenBank/DDBJ databases">
        <title>Draft genome of Mucuna pruriens seed.</title>
        <authorList>
            <person name="Nnadi N.E."/>
            <person name="Vos R."/>
            <person name="Hasami M.H."/>
            <person name="Devisetty U.K."/>
            <person name="Aguiy J.C."/>
        </authorList>
    </citation>
    <scope>NUCLEOTIDE SEQUENCE [LARGE SCALE GENOMIC DNA]</scope>
    <source>
        <strain evidence="3">JCA_2017</strain>
    </source>
</reference>
<keyword evidence="4" id="KW-1185">Reference proteome</keyword>
<keyword evidence="1" id="KW-1133">Transmembrane helix</keyword>
<dbReference type="InterPro" id="IPR041577">
    <property type="entry name" value="RT_RNaseH_2"/>
</dbReference>
<name>A0A371I6N5_MUCPR</name>
<proteinExistence type="predicted"/>
<dbReference type="Pfam" id="PF17919">
    <property type="entry name" value="RT_RNaseH_2"/>
    <property type="match status" value="1"/>
</dbReference>
<organism evidence="3 4">
    <name type="scientific">Mucuna pruriens</name>
    <name type="common">Velvet bean</name>
    <name type="synonym">Dolichos pruriens</name>
    <dbReference type="NCBI Taxonomy" id="157652"/>
    <lineage>
        <taxon>Eukaryota</taxon>
        <taxon>Viridiplantae</taxon>
        <taxon>Streptophyta</taxon>
        <taxon>Embryophyta</taxon>
        <taxon>Tracheophyta</taxon>
        <taxon>Spermatophyta</taxon>
        <taxon>Magnoliopsida</taxon>
        <taxon>eudicotyledons</taxon>
        <taxon>Gunneridae</taxon>
        <taxon>Pentapetalae</taxon>
        <taxon>rosids</taxon>
        <taxon>fabids</taxon>
        <taxon>Fabales</taxon>
        <taxon>Fabaceae</taxon>
        <taxon>Papilionoideae</taxon>
        <taxon>50 kb inversion clade</taxon>
        <taxon>NPAAA clade</taxon>
        <taxon>indigoferoid/millettioid clade</taxon>
        <taxon>Phaseoleae</taxon>
        <taxon>Mucuna</taxon>
    </lineage>
</organism>
<evidence type="ECO:0000313" key="4">
    <source>
        <dbReference type="Proteomes" id="UP000257109"/>
    </source>
</evidence>
<feature type="non-terminal residue" evidence="3">
    <location>
        <position position="1"/>
    </location>
</feature>
<dbReference type="SUPFAM" id="SSF56672">
    <property type="entry name" value="DNA/RNA polymerases"/>
    <property type="match status" value="1"/>
</dbReference>
<dbReference type="EMBL" id="QJKJ01000795">
    <property type="protein sequence ID" value="RDY10705.1"/>
    <property type="molecule type" value="Genomic_DNA"/>
</dbReference>
<dbReference type="PANTHER" id="PTHR34072:SF55">
    <property type="entry name" value="DNA_RNA POLYMERASES SUPERFAMILY PROTEIN"/>
    <property type="match status" value="1"/>
</dbReference>